<evidence type="ECO:0000313" key="4">
    <source>
        <dbReference type="Proteomes" id="UP001165082"/>
    </source>
</evidence>
<evidence type="ECO:0000313" key="3">
    <source>
        <dbReference type="EMBL" id="GMH68796.1"/>
    </source>
</evidence>
<dbReference type="GO" id="GO:0003885">
    <property type="term" value="F:D-arabinono-1,4-lactone oxidase activity"/>
    <property type="evidence" value="ECO:0007669"/>
    <property type="project" value="InterPro"/>
</dbReference>
<dbReference type="Pfam" id="PF01565">
    <property type="entry name" value="FAD_binding_4"/>
    <property type="match status" value="1"/>
</dbReference>
<feature type="domain" description="FAD-binding PCMH-type" evidence="2">
    <location>
        <begin position="9"/>
        <end position="189"/>
    </location>
</feature>
<dbReference type="SUPFAM" id="SSF56176">
    <property type="entry name" value="FAD-binding/transporter-associated domain-like"/>
    <property type="match status" value="1"/>
</dbReference>
<dbReference type="Pfam" id="PF04030">
    <property type="entry name" value="ALO"/>
    <property type="match status" value="1"/>
</dbReference>
<sequence length="423" mass="47031">DSWQDWDKLQTCTPTIFSAAFQSENDLLTFMKEASSWSRQVKVVGAGHSFSSITLTDDDVAGPSAMINLDNYAGIVSIEPGDEEGVQHVTVKAGTRIRDLNTLLEARNLSLINLGATAAQSIAGAISTSTHGTGSALGSISSAVVGLRLIDAQGIIHDSRQEPDVLKYGRVSLGVLGVISTVTIKAVPLFKMKLSKFDLPLAELLDYHDAYLANYSRFQWSTVPYTSTATVLLREPVPLDTPIDNGGCWADPPTYPCVDVSYKTLVDSLERYDNRTLYTECEHFVARENALPAVKDFLEFQDEVKDQHNESKCDLFFNIRYVAADDIPLSPMYQRDIAVLSFICLGTIEHTGDSDEFKMYARGLENLTKLNYDGIPHWGKQNWASHEDVAPFYEEMQGFNVFREKLDPRGIFLNNYTRTRLGV</sequence>
<dbReference type="InterPro" id="IPR036318">
    <property type="entry name" value="FAD-bd_PCMH-like_sf"/>
</dbReference>
<dbReference type="PANTHER" id="PTHR43762:SF1">
    <property type="entry name" value="D-ARABINONO-1,4-LACTONE OXIDASE"/>
    <property type="match status" value="1"/>
</dbReference>
<evidence type="ECO:0000259" key="2">
    <source>
        <dbReference type="PROSITE" id="PS51387"/>
    </source>
</evidence>
<dbReference type="GO" id="GO:0016020">
    <property type="term" value="C:membrane"/>
    <property type="evidence" value="ECO:0007669"/>
    <property type="project" value="InterPro"/>
</dbReference>
<dbReference type="InterPro" id="IPR006094">
    <property type="entry name" value="Oxid_FAD_bind_N"/>
</dbReference>
<dbReference type="Gene3D" id="3.30.465.10">
    <property type="match status" value="1"/>
</dbReference>
<feature type="non-terminal residue" evidence="3">
    <location>
        <position position="1"/>
    </location>
</feature>
<keyword evidence="1" id="KW-0560">Oxidoreductase</keyword>
<dbReference type="InterPro" id="IPR016166">
    <property type="entry name" value="FAD-bd_PCMH"/>
</dbReference>
<dbReference type="OrthoDB" id="73644at2759"/>
<dbReference type="EMBL" id="BRXZ01002721">
    <property type="protein sequence ID" value="GMH68796.1"/>
    <property type="molecule type" value="Genomic_DNA"/>
</dbReference>
<keyword evidence="4" id="KW-1185">Reference proteome</keyword>
<dbReference type="InterPro" id="IPR007173">
    <property type="entry name" value="ALO_C"/>
</dbReference>
<dbReference type="InterPro" id="IPR016167">
    <property type="entry name" value="FAD-bd_PCMH_sub1"/>
</dbReference>
<organism evidence="3 4">
    <name type="scientific">Triparma retinervis</name>
    <dbReference type="NCBI Taxonomy" id="2557542"/>
    <lineage>
        <taxon>Eukaryota</taxon>
        <taxon>Sar</taxon>
        <taxon>Stramenopiles</taxon>
        <taxon>Ochrophyta</taxon>
        <taxon>Bolidophyceae</taxon>
        <taxon>Parmales</taxon>
        <taxon>Triparmaceae</taxon>
        <taxon>Triparma</taxon>
    </lineage>
</organism>
<dbReference type="Gene3D" id="3.30.70.2520">
    <property type="match status" value="1"/>
</dbReference>
<dbReference type="PROSITE" id="PS51387">
    <property type="entry name" value="FAD_PCMH"/>
    <property type="match status" value="1"/>
</dbReference>
<name>A0A9W7AA25_9STRA</name>
<comment type="caution">
    <text evidence="3">The sequence shown here is derived from an EMBL/GenBank/DDBJ whole genome shotgun (WGS) entry which is preliminary data.</text>
</comment>
<accession>A0A9W7AA25</accession>
<dbReference type="Gene3D" id="3.30.43.10">
    <property type="entry name" value="Uridine Diphospho-n-acetylenolpyruvylglucosamine Reductase, domain 2"/>
    <property type="match status" value="1"/>
</dbReference>
<protein>
    <recommendedName>
        <fullName evidence="2">FAD-binding PCMH-type domain-containing protein</fullName>
    </recommendedName>
</protein>
<reference evidence="3" key="1">
    <citation type="submission" date="2022-07" db="EMBL/GenBank/DDBJ databases">
        <title>Genome analysis of Parmales, a sister group of diatoms, reveals the evolutionary specialization of diatoms from phago-mixotrophs to photoautotrophs.</title>
        <authorList>
            <person name="Ban H."/>
            <person name="Sato S."/>
            <person name="Yoshikawa S."/>
            <person name="Kazumasa Y."/>
            <person name="Nakamura Y."/>
            <person name="Ichinomiya M."/>
            <person name="Saitoh K."/>
            <person name="Sato N."/>
            <person name="Blanc-Mathieu R."/>
            <person name="Endo H."/>
            <person name="Kuwata A."/>
            <person name="Ogata H."/>
        </authorList>
    </citation>
    <scope>NUCLEOTIDE SEQUENCE</scope>
</reference>
<dbReference type="InterPro" id="IPR016169">
    <property type="entry name" value="FAD-bd_PCMH_sub2"/>
</dbReference>
<dbReference type="AlphaFoldDB" id="A0A9W7AA25"/>
<gene>
    <name evidence="3" type="ORF">TrRE_jg7993</name>
</gene>
<dbReference type="PIRSF" id="PIRSF000136">
    <property type="entry name" value="LGO_GLO"/>
    <property type="match status" value="1"/>
</dbReference>
<proteinExistence type="predicted"/>
<dbReference type="PANTHER" id="PTHR43762">
    <property type="entry name" value="L-GULONOLACTONE OXIDASE"/>
    <property type="match status" value="1"/>
</dbReference>
<dbReference type="Proteomes" id="UP001165082">
    <property type="component" value="Unassembled WGS sequence"/>
</dbReference>
<dbReference type="GO" id="GO:0071949">
    <property type="term" value="F:FAD binding"/>
    <property type="evidence" value="ECO:0007669"/>
    <property type="project" value="InterPro"/>
</dbReference>
<evidence type="ECO:0000256" key="1">
    <source>
        <dbReference type="ARBA" id="ARBA00023002"/>
    </source>
</evidence>
<dbReference type="InterPro" id="IPR010031">
    <property type="entry name" value="FAD_lactone_oxidase-like"/>
</dbReference>